<dbReference type="CDD" id="cd06170">
    <property type="entry name" value="LuxR_C_like"/>
    <property type="match status" value="1"/>
</dbReference>
<accession>A0ABW3B6E9</accession>
<dbReference type="Gene3D" id="1.10.10.10">
    <property type="entry name" value="Winged helix-like DNA-binding domain superfamily/Winged helix DNA-binding domain"/>
    <property type="match status" value="1"/>
</dbReference>
<dbReference type="PRINTS" id="PR00038">
    <property type="entry name" value="HTHLUXR"/>
</dbReference>
<organism evidence="6 7">
    <name type="scientific">Maribacter chungangensis</name>
    <dbReference type="NCBI Taxonomy" id="1069117"/>
    <lineage>
        <taxon>Bacteria</taxon>
        <taxon>Pseudomonadati</taxon>
        <taxon>Bacteroidota</taxon>
        <taxon>Flavobacteriia</taxon>
        <taxon>Flavobacteriales</taxon>
        <taxon>Flavobacteriaceae</taxon>
        <taxon>Maribacter</taxon>
    </lineage>
</organism>
<dbReference type="InterPro" id="IPR000792">
    <property type="entry name" value="Tscrpt_reg_LuxR_C"/>
</dbReference>
<dbReference type="PANTHER" id="PTHR44688:SF16">
    <property type="entry name" value="DNA-BINDING TRANSCRIPTIONAL ACTIVATOR DEVR_DOSR"/>
    <property type="match status" value="1"/>
</dbReference>
<evidence type="ECO:0000256" key="2">
    <source>
        <dbReference type="ARBA" id="ARBA00023125"/>
    </source>
</evidence>
<keyword evidence="4" id="KW-0812">Transmembrane</keyword>
<dbReference type="EMBL" id="JBHTHY010000014">
    <property type="protein sequence ID" value="MFD0798657.1"/>
    <property type="molecule type" value="Genomic_DNA"/>
</dbReference>
<evidence type="ECO:0000259" key="5">
    <source>
        <dbReference type="PROSITE" id="PS50043"/>
    </source>
</evidence>
<comment type="caution">
    <text evidence="6">The sequence shown here is derived from an EMBL/GenBank/DDBJ whole genome shotgun (WGS) entry which is preliminary data.</text>
</comment>
<keyword evidence="7" id="KW-1185">Reference proteome</keyword>
<gene>
    <name evidence="6" type="ORF">ACFQZJ_14385</name>
</gene>
<evidence type="ECO:0000256" key="1">
    <source>
        <dbReference type="ARBA" id="ARBA00023015"/>
    </source>
</evidence>
<keyword evidence="4" id="KW-1133">Transmembrane helix</keyword>
<dbReference type="SUPFAM" id="SSF46894">
    <property type="entry name" value="C-terminal effector domain of the bipartite response regulators"/>
    <property type="match status" value="1"/>
</dbReference>
<keyword evidence="3" id="KW-0804">Transcription</keyword>
<dbReference type="RefSeq" id="WP_379935513.1">
    <property type="nucleotide sequence ID" value="NZ_JBHTHY010000014.1"/>
</dbReference>
<name>A0ABW3B6E9_9FLAO</name>
<dbReference type="SMART" id="SM00421">
    <property type="entry name" value="HTH_LUXR"/>
    <property type="match status" value="1"/>
</dbReference>
<evidence type="ECO:0000256" key="4">
    <source>
        <dbReference type="SAM" id="Phobius"/>
    </source>
</evidence>
<dbReference type="Pfam" id="PF00196">
    <property type="entry name" value="GerE"/>
    <property type="match status" value="1"/>
</dbReference>
<protein>
    <submittedName>
        <fullName evidence="6">LuxR C-terminal-related transcriptional regulator</fullName>
    </submittedName>
</protein>
<keyword evidence="1" id="KW-0805">Transcription regulation</keyword>
<dbReference type="PANTHER" id="PTHR44688">
    <property type="entry name" value="DNA-BINDING TRANSCRIPTIONAL ACTIVATOR DEVR_DOSR"/>
    <property type="match status" value="1"/>
</dbReference>
<evidence type="ECO:0000313" key="6">
    <source>
        <dbReference type="EMBL" id="MFD0798657.1"/>
    </source>
</evidence>
<keyword evidence="4" id="KW-0472">Membrane</keyword>
<feature type="transmembrane region" description="Helical" evidence="4">
    <location>
        <begin position="262"/>
        <end position="280"/>
    </location>
</feature>
<reference evidence="7" key="1">
    <citation type="journal article" date="2019" name="Int. J. Syst. Evol. Microbiol.">
        <title>The Global Catalogue of Microorganisms (GCM) 10K type strain sequencing project: providing services to taxonomists for standard genome sequencing and annotation.</title>
        <authorList>
            <consortium name="The Broad Institute Genomics Platform"/>
            <consortium name="The Broad Institute Genome Sequencing Center for Infectious Disease"/>
            <person name="Wu L."/>
            <person name="Ma J."/>
        </authorList>
    </citation>
    <scope>NUCLEOTIDE SEQUENCE [LARGE SCALE GENOMIC DNA]</scope>
    <source>
        <strain evidence="7">CCUG 61948</strain>
    </source>
</reference>
<feature type="domain" description="HTH luxR-type" evidence="5">
    <location>
        <begin position="288"/>
        <end position="350"/>
    </location>
</feature>
<sequence length="350" mass="40453">MNTIHVYIVFLLGMLGCNAQYSFSGQISPSADNKKVYLSIIENYRKSSRVYADQVLLETNADAEGNFTFEGDNLSPKNTMYRIHTDDCNEDNKGGSHFFRNCASSRSILFLAKKGDTILFPLLQNNQSFCDITSNNPKSGILLKIDELKEEMILDFMEYQSDASITLNLKKWFRRLQDFSMKAKEPLAELYVYDFLSDRKNETYTFFLEDLNTNEYYTELEKRLIATYPNRQFTSQYIQERKADTGIQLASLGRPKGAHFNYHWYGGGLFLICITGYYALKLKKRKIEKKALKNLTPQELTILDAIKKDKTNKEIANELFISHSTVKTHINNIYKKLGANTRSDVKDMFK</sequence>
<dbReference type="PROSITE" id="PS00622">
    <property type="entry name" value="HTH_LUXR_1"/>
    <property type="match status" value="1"/>
</dbReference>
<evidence type="ECO:0000256" key="3">
    <source>
        <dbReference type="ARBA" id="ARBA00023163"/>
    </source>
</evidence>
<dbReference type="InterPro" id="IPR016032">
    <property type="entry name" value="Sig_transdc_resp-reg_C-effctor"/>
</dbReference>
<dbReference type="Proteomes" id="UP001597012">
    <property type="component" value="Unassembled WGS sequence"/>
</dbReference>
<dbReference type="PROSITE" id="PS50043">
    <property type="entry name" value="HTH_LUXR_2"/>
    <property type="match status" value="1"/>
</dbReference>
<keyword evidence="2" id="KW-0238">DNA-binding</keyword>
<proteinExistence type="predicted"/>
<evidence type="ECO:0000313" key="7">
    <source>
        <dbReference type="Proteomes" id="UP001597012"/>
    </source>
</evidence>
<dbReference type="InterPro" id="IPR036388">
    <property type="entry name" value="WH-like_DNA-bd_sf"/>
</dbReference>